<evidence type="ECO:0000256" key="1">
    <source>
        <dbReference type="SAM" id="SignalP"/>
    </source>
</evidence>
<protein>
    <recommendedName>
        <fullName evidence="4">Lipoprotein</fullName>
    </recommendedName>
</protein>
<sequence length="69" mass="6905">MKRAVSGLACLAILLSMQACVVGTAARATGTVAGAAVKTTVFTAKTTGKAVGAVVPGGGKDEEEKRDRR</sequence>
<keyword evidence="3" id="KW-1185">Reference proteome</keyword>
<organism evidence="2 3">
    <name type="scientific">Parvularcula dongshanensis</name>
    <dbReference type="NCBI Taxonomy" id="1173995"/>
    <lineage>
        <taxon>Bacteria</taxon>
        <taxon>Pseudomonadati</taxon>
        <taxon>Pseudomonadota</taxon>
        <taxon>Alphaproteobacteria</taxon>
        <taxon>Parvularculales</taxon>
        <taxon>Parvularculaceae</taxon>
        <taxon>Parvularcula</taxon>
    </lineage>
</organism>
<proteinExistence type="predicted"/>
<evidence type="ECO:0008006" key="4">
    <source>
        <dbReference type="Google" id="ProtNLM"/>
    </source>
</evidence>
<evidence type="ECO:0000313" key="3">
    <source>
        <dbReference type="Proteomes" id="UP000563524"/>
    </source>
</evidence>
<keyword evidence="1" id="KW-0732">Signal</keyword>
<feature type="signal peptide" evidence="1">
    <location>
        <begin position="1"/>
        <end position="21"/>
    </location>
</feature>
<reference evidence="2 3" key="1">
    <citation type="submission" date="2020-08" db="EMBL/GenBank/DDBJ databases">
        <title>Genomic Encyclopedia of Type Strains, Phase IV (KMG-IV): sequencing the most valuable type-strain genomes for metagenomic binning, comparative biology and taxonomic classification.</title>
        <authorList>
            <person name="Goeker M."/>
        </authorList>
    </citation>
    <scope>NUCLEOTIDE SEQUENCE [LARGE SCALE GENOMIC DNA]</scope>
    <source>
        <strain evidence="2 3">DSM 102850</strain>
    </source>
</reference>
<dbReference type="Proteomes" id="UP000563524">
    <property type="component" value="Unassembled WGS sequence"/>
</dbReference>
<gene>
    <name evidence="2" type="ORF">GGQ59_000371</name>
</gene>
<dbReference type="PROSITE" id="PS51257">
    <property type="entry name" value="PROKAR_LIPOPROTEIN"/>
    <property type="match status" value="1"/>
</dbReference>
<evidence type="ECO:0000313" key="2">
    <source>
        <dbReference type="EMBL" id="MBB4657871.1"/>
    </source>
</evidence>
<dbReference type="EMBL" id="JACHOB010000001">
    <property type="protein sequence ID" value="MBB4657871.1"/>
    <property type="molecule type" value="Genomic_DNA"/>
</dbReference>
<dbReference type="AlphaFoldDB" id="A0A840I0R6"/>
<comment type="caution">
    <text evidence="2">The sequence shown here is derived from an EMBL/GenBank/DDBJ whole genome shotgun (WGS) entry which is preliminary data.</text>
</comment>
<accession>A0A840I0R6</accession>
<name>A0A840I0R6_9PROT</name>
<dbReference type="RefSeq" id="WP_183815300.1">
    <property type="nucleotide sequence ID" value="NZ_JACHOB010000001.1"/>
</dbReference>
<feature type="chain" id="PRO_5032607883" description="Lipoprotein" evidence="1">
    <location>
        <begin position="22"/>
        <end position="69"/>
    </location>
</feature>